<name>A0A0K2UYX7_LEPSM</name>
<dbReference type="EMBL" id="HACA01026102">
    <property type="protein sequence ID" value="CDW43463.1"/>
    <property type="molecule type" value="Transcribed_RNA"/>
</dbReference>
<reference evidence="1" key="1">
    <citation type="submission" date="2014-05" db="EMBL/GenBank/DDBJ databases">
        <authorList>
            <person name="Chronopoulou M."/>
        </authorList>
    </citation>
    <scope>NUCLEOTIDE SEQUENCE</scope>
    <source>
        <tissue evidence="1">Whole organism</tissue>
    </source>
</reference>
<organism evidence="1">
    <name type="scientific">Lepeophtheirus salmonis</name>
    <name type="common">Salmon louse</name>
    <name type="synonym">Caligus salmonis</name>
    <dbReference type="NCBI Taxonomy" id="72036"/>
    <lineage>
        <taxon>Eukaryota</taxon>
        <taxon>Metazoa</taxon>
        <taxon>Ecdysozoa</taxon>
        <taxon>Arthropoda</taxon>
        <taxon>Crustacea</taxon>
        <taxon>Multicrustacea</taxon>
        <taxon>Hexanauplia</taxon>
        <taxon>Copepoda</taxon>
        <taxon>Siphonostomatoida</taxon>
        <taxon>Caligidae</taxon>
        <taxon>Lepeophtheirus</taxon>
    </lineage>
</organism>
<sequence length="85" mass="9846">YKLFIQSIQQTFGLDFDENEFIVFKTDGVSYNKKAGEVFERNYSQLKHITCVTHGLHNVPEHGPNEFPKTNELISEVKKIIFLNA</sequence>
<accession>A0A0K2UYX7</accession>
<proteinExistence type="predicted"/>
<evidence type="ECO:0008006" key="2">
    <source>
        <dbReference type="Google" id="ProtNLM"/>
    </source>
</evidence>
<feature type="non-terminal residue" evidence="1">
    <location>
        <position position="1"/>
    </location>
</feature>
<protein>
    <recommendedName>
        <fullName evidence="2">DUF659 domain-containing protein</fullName>
    </recommendedName>
</protein>
<evidence type="ECO:0000313" key="1">
    <source>
        <dbReference type="EMBL" id="CDW43463.1"/>
    </source>
</evidence>
<dbReference type="AlphaFoldDB" id="A0A0K2UYX7"/>
<feature type="non-terminal residue" evidence="1">
    <location>
        <position position="85"/>
    </location>
</feature>